<dbReference type="Proteomes" id="UP000675881">
    <property type="component" value="Chromosome 10"/>
</dbReference>
<dbReference type="InterPro" id="IPR006612">
    <property type="entry name" value="THAP_Znf"/>
</dbReference>
<evidence type="ECO:0000256" key="4">
    <source>
        <dbReference type="ARBA" id="ARBA00023125"/>
    </source>
</evidence>
<dbReference type="SUPFAM" id="SSF57716">
    <property type="entry name" value="Glucocorticoid receptor-like (DNA-binding domain)"/>
    <property type="match status" value="1"/>
</dbReference>
<keyword evidence="4" id="KW-0238">DNA-binding</keyword>
<evidence type="ECO:0000313" key="6">
    <source>
        <dbReference type="Proteomes" id="UP000675881"/>
    </source>
</evidence>
<organism evidence="5 6">
    <name type="scientific">Lepeophtheirus salmonis</name>
    <name type="common">Salmon louse</name>
    <name type="synonym">Caligus salmonis</name>
    <dbReference type="NCBI Taxonomy" id="72036"/>
    <lineage>
        <taxon>Eukaryota</taxon>
        <taxon>Metazoa</taxon>
        <taxon>Ecdysozoa</taxon>
        <taxon>Arthropoda</taxon>
        <taxon>Crustacea</taxon>
        <taxon>Multicrustacea</taxon>
        <taxon>Hexanauplia</taxon>
        <taxon>Copepoda</taxon>
        <taxon>Siphonostomatoida</taxon>
        <taxon>Caligidae</taxon>
        <taxon>Lepeophtheirus</taxon>
    </lineage>
</organism>
<keyword evidence="1" id="KW-0479">Metal-binding</keyword>
<keyword evidence="2" id="KW-0863">Zinc-finger</keyword>
<keyword evidence="6" id="KW-1185">Reference proteome</keyword>
<evidence type="ECO:0000256" key="3">
    <source>
        <dbReference type="ARBA" id="ARBA00022833"/>
    </source>
</evidence>
<evidence type="ECO:0000256" key="2">
    <source>
        <dbReference type="ARBA" id="ARBA00022771"/>
    </source>
</evidence>
<keyword evidence="3" id="KW-0862">Zinc</keyword>
<proteinExistence type="predicted"/>
<dbReference type="GO" id="GO:0008270">
    <property type="term" value="F:zinc ion binding"/>
    <property type="evidence" value="ECO:0007669"/>
    <property type="project" value="UniProtKB-KW"/>
</dbReference>
<dbReference type="EMBL" id="HG994589">
    <property type="protein sequence ID" value="CAF2791507.1"/>
    <property type="molecule type" value="Genomic_DNA"/>
</dbReference>
<dbReference type="GO" id="GO:0003677">
    <property type="term" value="F:DNA binding"/>
    <property type="evidence" value="ECO:0007669"/>
    <property type="project" value="UniProtKB-UniRule"/>
</dbReference>
<dbReference type="Pfam" id="PF05485">
    <property type="entry name" value="THAP"/>
    <property type="match status" value="1"/>
</dbReference>
<gene>
    <name evidence="5" type="ORF">LSAA_2685</name>
</gene>
<dbReference type="OrthoDB" id="6764673at2759"/>
<dbReference type="PROSITE" id="PS50950">
    <property type="entry name" value="ZF_THAP"/>
    <property type="match status" value="1"/>
</dbReference>
<reference evidence="5" key="1">
    <citation type="submission" date="2021-02" db="EMBL/GenBank/DDBJ databases">
        <authorList>
            <person name="Bekaert M."/>
        </authorList>
    </citation>
    <scope>NUCLEOTIDE SEQUENCE</scope>
    <source>
        <strain evidence="5">IoA-00</strain>
    </source>
</reference>
<protein>
    <submittedName>
        <fullName evidence="5">(salmon louse) hypothetical protein</fullName>
    </submittedName>
</protein>
<evidence type="ECO:0000313" key="5">
    <source>
        <dbReference type="EMBL" id="CAF2791507.1"/>
    </source>
</evidence>
<evidence type="ECO:0000256" key="1">
    <source>
        <dbReference type="ARBA" id="ARBA00022723"/>
    </source>
</evidence>
<name>A0A7R8CEI8_LEPSM</name>
<accession>A0A7R8CEI8</accession>
<sequence length="265" mass="30755">MLTCCIPECRTGYPEPKKQKNKSEASSTSTKCSLPLFPKDENLKKQRLRAIPRKDFVPSKHSRVCSRKFHESSLQLKKNDSNVAYFFPEALSYLFLPPTPKRKTSLALAINRCKKERNSVEDSLYLHLLILISLLVLKNSREKLMDHHWFMEIHENFIQDSATVFFFFFAISIENVIPKIIYGLKTTKDLTYSMFSDGPPVLLQEVNHICSTAFIQRFYDINNILAYLKNRYVPSFVSKILKVMIFIFCTKKDVSLPKIGSIQRV</sequence>
<dbReference type="AlphaFoldDB" id="A0A7R8CEI8"/>